<sequence length="116" mass="13091">MDDMSRLHTLVELRLVEHQLATMLVALSKRKDQPDYLLDIEFQTQLKALMIEFGYTTPQVVKLLSARDKLTQRGVTPLHDLIPNGAAEKALADTAEPAQKKLSKNERPHAHESSYA</sequence>
<protein>
    <submittedName>
        <fullName evidence="2">Uncharacterized protein</fullName>
    </submittedName>
</protein>
<proteinExistence type="predicted"/>
<evidence type="ECO:0000313" key="3">
    <source>
        <dbReference type="Proteomes" id="UP000280599"/>
    </source>
</evidence>
<dbReference type="AlphaFoldDB" id="A0A0P9R3B7"/>
<feature type="compositionally biased region" description="Basic and acidic residues" evidence="1">
    <location>
        <begin position="103"/>
        <end position="116"/>
    </location>
</feature>
<organism evidence="2 3">
    <name type="scientific">Pseudomonas savastanoi pv. glycinea</name>
    <name type="common">Pseudomonas syringae pv. glycinea</name>
    <dbReference type="NCBI Taxonomy" id="318"/>
    <lineage>
        <taxon>Bacteria</taxon>
        <taxon>Pseudomonadati</taxon>
        <taxon>Pseudomonadota</taxon>
        <taxon>Gammaproteobacteria</taxon>
        <taxon>Pseudomonadales</taxon>
        <taxon>Pseudomonadaceae</taxon>
        <taxon>Pseudomonas</taxon>
    </lineage>
</organism>
<accession>A0A0P9R3B7</accession>
<name>A0A0P9R3B7_PSESG</name>
<dbReference type="EMBL" id="RBPT01000531">
    <property type="protein sequence ID" value="RMO35541.1"/>
    <property type="molecule type" value="Genomic_DNA"/>
</dbReference>
<reference evidence="2 3" key="1">
    <citation type="submission" date="2018-08" db="EMBL/GenBank/DDBJ databases">
        <title>Recombination of ecologically and evolutionarily significant loci maintains genetic cohesion in the Pseudomonas syringae species complex.</title>
        <authorList>
            <person name="Dillon M."/>
            <person name="Thakur S."/>
            <person name="Almeida R.N.D."/>
            <person name="Weir B.S."/>
            <person name="Guttman D.S."/>
        </authorList>
    </citation>
    <scope>NUCLEOTIDE SEQUENCE [LARGE SCALE GENOMIC DNA]</scope>
    <source>
        <strain evidence="2 3">ICMP 867</strain>
    </source>
</reference>
<comment type="caution">
    <text evidence="2">The sequence shown here is derived from an EMBL/GenBank/DDBJ whole genome shotgun (WGS) entry which is preliminary data.</text>
</comment>
<evidence type="ECO:0000256" key="1">
    <source>
        <dbReference type="SAM" id="MobiDB-lite"/>
    </source>
</evidence>
<feature type="region of interest" description="Disordered" evidence="1">
    <location>
        <begin position="90"/>
        <end position="116"/>
    </location>
</feature>
<dbReference type="Proteomes" id="UP000280599">
    <property type="component" value="Unassembled WGS sequence"/>
</dbReference>
<gene>
    <name evidence="2" type="ORF">ALQ41_101173</name>
</gene>
<evidence type="ECO:0000313" key="2">
    <source>
        <dbReference type="EMBL" id="RMO35541.1"/>
    </source>
</evidence>